<evidence type="ECO:0000256" key="5">
    <source>
        <dbReference type="ARBA" id="ARBA00022801"/>
    </source>
</evidence>
<dbReference type="InterPro" id="IPR024079">
    <property type="entry name" value="MetalloPept_cat_dom_sf"/>
</dbReference>
<keyword evidence="7" id="KW-0482">Metalloprotease</keyword>
<accession>A0A8R1U4H3</accession>
<feature type="domain" description="Peptidase M13 N-terminal" evidence="10">
    <location>
        <begin position="1097"/>
        <end position="1283"/>
    </location>
</feature>
<dbReference type="PANTHER" id="PTHR11733:SF240">
    <property type="entry name" value="GH14155P-RELATED"/>
    <property type="match status" value="1"/>
</dbReference>
<evidence type="ECO:0000256" key="8">
    <source>
        <dbReference type="SAM" id="MobiDB-lite"/>
    </source>
</evidence>
<keyword evidence="5" id="KW-0378">Hydrolase</keyword>
<feature type="compositionally biased region" description="Low complexity" evidence="8">
    <location>
        <begin position="218"/>
        <end position="292"/>
    </location>
</feature>
<dbReference type="Pfam" id="PF01431">
    <property type="entry name" value="Peptidase_M13"/>
    <property type="match status" value="2"/>
</dbReference>
<name>A0A2A6BRN2_PRIPA</name>
<dbReference type="GO" id="GO:0005886">
    <property type="term" value="C:plasma membrane"/>
    <property type="evidence" value="ECO:0000318"/>
    <property type="project" value="GO_Central"/>
</dbReference>
<sequence length="1701" mass="187302">MIKVIKIVFGILALVAILGTLGMSIASLITVLNIQDTLNAQFSTAAPVVTTPGAAAPITTTVVYVSGGAASKHSKIRVAKKCLPTDIRYKKTRAMRRAHQARGLHQVGQAARQREFDQVQADVRRGGRHGRDGQVKSFESKLGIAYTSAKMTASTSIDAGDSMSGSTTIPVVAVKTTTVPVVKPPLHTTTEDSGEPVDPVDPVKTTTTEAPDDPVDPVDPVKTTTTEDPVDPVDPVKTTTTETPDGPVDPVDTVKTTTTEDPVDPVDPIKTTTTETPDGPVDPVDPGKTTTTEEPEEPPKTTLSEDTIPVPEPIAEDDPRYGAYSGMSQLLSTWMNRTVNPCEDFYEYTCGAGSKGQGMSFDISDDAIADLLVEQLRKPANDFKNDPLPVQQLKWFYDSCMSADYSYDDLYARSKRIFDDLRAANPGFGFPAVFPIETQTATAEQLAAFLGSSVASLGLTSLVDIGIDTDWKDPHNPKGGHALLVDQPAPIYIATYYTKMYDKESVIDDILYTINSAAALLGQPNPEQTQARKDAEDMAALDYDLATRYATDDTTRRQYARSYNPYTVDGLQKMAPFLDWKTFFNKALTPISKTVDESFRSIAMEVDKLALLSAEIASGKVDARTVNNYVYVRALNENYLPEPNMITAHLKQYRRQKRPINRKIIRREPSVDPLEIAIKKDFSNQEANCASSTTDKLTWANTRLYVDANYPTDDSKQAIRDETNSIIRSILVAFRAQIDLLDWMSPASKKGAYQKIDNLVVNIAFPDWVLDNSKLTDYYKNLDTKQNEEYLDQFDKLQAFGLYEAFAPLVNGAPADRADFSGPAAITNAWYQPEVNSITFPGGILHEPFFNPQYPAALNYGGLGVIAGHELTHGFDDQGVQWEGTGILNSWMDSNSTKSFTAMAQCVVDEYSTFCPLGAGQPCVDGAQTQGENIADNGGIQAAYKAFKAYEALHGPDPLLPGFASLFNADQLFFLGFTQVWCQYPPSSSSLLNQILKDPHSPSVYRVLGTLQNFPAFQKAFNCKAGTTYAPKDHCNVWTSEPTSGAPLNVNGEPIVPDNDINIAPVERISPQDMAKYNAYQKVQETFTASANYSVDPCDDFYHYTCGNFPGVKNTMYDLDTANNVIISDKLEDADYQATIASSAALTKLKTLYNSCKAEAKNPTIAKTNYIQPKVLRFRCAIAQDIPLIGGTGAVDMTPENYGNALGYLSFTLGIDTLVTPMVDTNWKDPQATLPETTNGNQLFVDQATTYQDRAFYEDDNWTKQKPAYMATVKTLIEASGYCAELVTTKLSSTTSSSDFSWATPLAERKVPEHMGRSRTRRHRHTIPSFAPLNEEDEDGVGCADETSVIADAQGRVYIDARFPTEADRNAIRDKTAGVMNNIVNAMKGMIIELDWMTDDTKLKALKKASSIQVNAAYPDFIMDNVQLDAKYADLVFDQADSYYAMMDKVTVYSINEQFKLLAAAKADRGDFLGQTALVDAWYQPELNSITFPAGILQQPYFDIDFPAGLNYGGIGIVAGHELTHGFDDEGVQWDFDGRLGSWMDDESQAGFNTMAQCVIDEYSQFCPLPDDRSPHCTDGVRTQGENIADNGGVHSAWRAYEAHVELNGPDPMFMDRVFSQFSENQLYFMNFAQGWCMAQSYMTESYVSNRLMTDPHSLGPYRVLGAFQNIPAFQANFNCPLGSTYAPEKHCNVWVPTTMA</sequence>
<protein>
    <submittedName>
        <fullName evidence="11">Peptidase</fullName>
    </submittedName>
</protein>
<evidence type="ECO:0000259" key="10">
    <source>
        <dbReference type="Pfam" id="PF05649"/>
    </source>
</evidence>
<feature type="region of interest" description="Disordered" evidence="8">
    <location>
        <begin position="183"/>
        <end position="321"/>
    </location>
</feature>
<reference evidence="11" key="2">
    <citation type="submission" date="2022-06" db="UniProtKB">
        <authorList>
            <consortium name="EnsemblMetazoa"/>
        </authorList>
    </citation>
    <scope>IDENTIFICATION</scope>
    <source>
        <strain evidence="11">PS312</strain>
    </source>
</reference>
<feature type="domain" description="Peptidase M13 C-terminal" evidence="9">
    <location>
        <begin position="1481"/>
        <end position="1694"/>
    </location>
</feature>
<keyword evidence="12" id="KW-1185">Reference proteome</keyword>
<dbReference type="PANTHER" id="PTHR11733">
    <property type="entry name" value="ZINC METALLOPROTEASE FAMILY M13 NEPRILYSIN-RELATED"/>
    <property type="match status" value="1"/>
</dbReference>
<evidence type="ECO:0000313" key="12">
    <source>
        <dbReference type="Proteomes" id="UP000005239"/>
    </source>
</evidence>
<evidence type="ECO:0000256" key="3">
    <source>
        <dbReference type="ARBA" id="ARBA00022670"/>
    </source>
</evidence>
<dbReference type="InterPro" id="IPR042089">
    <property type="entry name" value="Peptidase_M13_dom_2"/>
</dbReference>
<dbReference type="OrthoDB" id="6475849at2759"/>
<dbReference type="Proteomes" id="UP000005239">
    <property type="component" value="Unassembled WGS sequence"/>
</dbReference>
<gene>
    <name evidence="11" type="primary">WBGene00094343</name>
</gene>
<keyword evidence="6" id="KW-0862">Zinc</keyword>
<evidence type="ECO:0000256" key="1">
    <source>
        <dbReference type="ARBA" id="ARBA00001947"/>
    </source>
</evidence>
<dbReference type="SUPFAM" id="SSF55486">
    <property type="entry name" value="Metalloproteases ('zincins'), catalytic domain"/>
    <property type="match status" value="2"/>
</dbReference>
<evidence type="ECO:0000313" key="11">
    <source>
        <dbReference type="EnsemblMetazoa" id="PPA04789.1"/>
    </source>
</evidence>
<reference evidence="12" key="1">
    <citation type="journal article" date="2008" name="Nat. Genet.">
        <title>The Pristionchus pacificus genome provides a unique perspective on nematode lifestyle and parasitism.</title>
        <authorList>
            <person name="Dieterich C."/>
            <person name="Clifton S.W."/>
            <person name="Schuster L.N."/>
            <person name="Chinwalla A."/>
            <person name="Delehaunty K."/>
            <person name="Dinkelacker I."/>
            <person name="Fulton L."/>
            <person name="Fulton R."/>
            <person name="Godfrey J."/>
            <person name="Minx P."/>
            <person name="Mitreva M."/>
            <person name="Roeseler W."/>
            <person name="Tian H."/>
            <person name="Witte H."/>
            <person name="Yang S.P."/>
            <person name="Wilson R.K."/>
            <person name="Sommer R.J."/>
        </authorList>
    </citation>
    <scope>NUCLEOTIDE SEQUENCE [LARGE SCALE GENOMIC DNA]</scope>
    <source>
        <strain evidence="12">PS312</strain>
    </source>
</reference>
<dbReference type="CDD" id="cd08662">
    <property type="entry name" value="M13"/>
    <property type="match status" value="2"/>
</dbReference>
<evidence type="ECO:0000256" key="4">
    <source>
        <dbReference type="ARBA" id="ARBA00022723"/>
    </source>
</evidence>
<keyword evidence="3" id="KW-0645">Protease</keyword>
<feature type="domain" description="Peptidase M13 C-terminal" evidence="9">
    <location>
        <begin position="828"/>
        <end position="1037"/>
    </location>
</feature>
<evidence type="ECO:0000256" key="7">
    <source>
        <dbReference type="ARBA" id="ARBA00023049"/>
    </source>
</evidence>
<evidence type="ECO:0000256" key="6">
    <source>
        <dbReference type="ARBA" id="ARBA00022833"/>
    </source>
</evidence>
<comment type="similarity">
    <text evidence="2">Belongs to the peptidase M13 family.</text>
</comment>
<dbReference type="PROSITE" id="PS51885">
    <property type="entry name" value="NEPRILYSIN"/>
    <property type="match status" value="2"/>
</dbReference>
<dbReference type="Gene3D" id="3.40.390.10">
    <property type="entry name" value="Collagenase (Catalytic Domain)"/>
    <property type="match status" value="2"/>
</dbReference>
<feature type="compositionally biased region" description="Low complexity" evidence="8">
    <location>
        <begin position="196"/>
        <end position="209"/>
    </location>
</feature>
<dbReference type="Gene3D" id="1.10.1380.10">
    <property type="entry name" value="Neutral endopeptidase , domain2"/>
    <property type="match status" value="2"/>
</dbReference>
<dbReference type="PRINTS" id="PR00786">
    <property type="entry name" value="NEPRILYSIN"/>
</dbReference>
<dbReference type="InterPro" id="IPR018497">
    <property type="entry name" value="Peptidase_M13_C"/>
</dbReference>
<feature type="domain" description="Peptidase M13 N-terminal" evidence="10">
    <location>
        <begin position="341"/>
        <end position="766"/>
    </location>
</feature>
<dbReference type="GO" id="GO:0046872">
    <property type="term" value="F:metal ion binding"/>
    <property type="evidence" value="ECO:0007669"/>
    <property type="project" value="UniProtKB-KW"/>
</dbReference>
<accession>A0A2A6BRN2</accession>
<dbReference type="InterPro" id="IPR008753">
    <property type="entry name" value="Peptidase_M13_N"/>
</dbReference>
<organism evidence="11 12">
    <name type="scientific">Pristionchus pacificus</name>
    <name type="common">Parasitic nematode worm</name>
    <dbReference type="NCBI Taxonomy" id="54126"/>
    <lineage>
        <taxon>Eukaryota</taxon>
        <taxon>Metazoa</taxon>
        <taxon>Ecdysozoa</taxon>
        <taxon>Nematoda</taxon>
        <taxon>Chromadorea</taxon>
        <taxon>Rhabditida</taxon>
        <taxon>Rhabditina</taxon>
        <taxon>Diplogasteromorpha</taxon>
        <taxon>Diplogasteroidea</taxon>
        <taxon>Neodiplogasteridae</taxon>
        <taxon>Pristionchus</taxon>
    </lineage>
</organism>
<proteinExistence type="inferred from homology"/>
<dbReference type="GO" id="GO:0004222">
    <property type="term" value="F:metalloendopeptidase activity"/>
    <property type="evidence" value="ECO:0000318"/>
    <property type="project" value="GO_Central"/>
</dbReference>
<feature type="domain" description="Peptidase M13 N-terminal" evidence="10">
    <location>
        <begin position="1343"/>
        <end position="1419"/>
    </location>
</feature>
<dbReference type="Pfam" id="PF05649">
    <property type="entry name" value="Peptidase_M13_N"/>
    <property type="match status" value="3"/>
</dbReference>
<keyword evidence="4" id="KW-0479">Metal-binding</keyword>
<evidence type="ECO:0000259" key="9">
    <source>
        <dbReference type="Pfam" id="PF01431"/>
    </source>
</evidence>
<dbReference type="EnsemblMetazoa" id="PPA04789.1">
    <property type="protein sequence ID" value="PPA04789.1"/>
    <property type="gene ID" value="WBGene00094343"/>
</dbReference>
<dbReference type="InterPro" id="IPR000718">
    <property type="entry name" value="Peptidase_M13"/>
</dbReference>
<comment type="cofactor">
    <cofactor evidence="1">
        <name>Zn(2+)</name>
        <dbReference type="ChEBI" id="CHEBI:29105"/>
    </cofactor>
</comment>
<evidence type="ECO:0000256" key="2">
    <source>
        <dbReference type="ARBA" id="ARBA00007357"/>
    </source>
</evidence>
<dbReference type="GO" id="GO:0016485">
    <property type="term" value="P:protein processing"/>
    <property type="evidence" value="ECO:0000318"/>
    <property type="project" value="GO_Central"/>
</dbReference>